<feature type="region of interest" description="Disordered" evidence="1">
    <location>
        <begin position="214"/>
        <end position="243"/>
    </location>
</feature>
<keyword evidence="2" id="KW-0472">Membrane</keyword>
<keyword evidence="2" id="KW-1133">Transmembrane helix</keyword>
<evidence type="ECO:0000256" key="1">
    <source>
        <dbReference type="SAM" id="MobiDB-lite"/>
    </source>
</evidence>
<dbReference type="NCBIfam" id="NF041109">
    <property type="entry name" value="VF_TspB_C_term"/>
    <property type="match status" value="1"/>
</dbReference>
<reference evidence="3 4" key="1">
    <citation type="submission" date="2019-07" db="EMBL/GenBank/DDBJ databases">
        <title>Draft Genome Sequence of the first blaOXA-58-Harboring Acinetobacter colistiniresistens clinical isolate from Brazil.</title>
        <authorList>
            <person name="Favaro L.S."/>
            <person name="Paula-Petroli S.B."/>
            <person name="Moura C.F."/>
            <person name="Tognim M.C.B."/>
            <person name="Venancio E.J."/>
            <person name="Yamada-Ogatta S.F."/>
            <person name="Carrara-Marroni F.E."/>
        </authorList>
    </citation>
    <scope>NUCLEOTIDE SEQUENCE [LARGE SCALE GENOMIC DNA]</scope>
    <source>
        <strain evidence="3 4">DL</strain>
    </source>
</reference>
<evidence type="ECO:0000313" key="4">
    <source>
        <dbReference type="Proteomes" id="UP000316981"/>
    </source>
</evidence>
<sequence>MRFFKYLVLIFASIISVHAYSFFYAGDQVKGRGESATEACQKWITYNSGEGAKVVSIDGSLLCTFRGPTGGTYTVQVYEVKTCPAKGSLKVFYYPAGSTSVPTRTCVDGCTYEGGHAIDTPNHVAITMQATGNSSNCTNESGPKQPPQCDKTDPYGGCYVPPNDDCIRLKDGSIQCPDNSKPPQNNTCNGADYCKRPPEGCGAGYVPGSFNGQQLCVRSGPNKPKDPPDPDKPNDPNNCMNGGSYCPQPPDNTKCPSGYSETTFNGSKICVKNNSDPEKPNPNDPNNPDYGGGDNGGGDNGGGDGSTGGTIDVKGIIDAINSLKAALLNAIAGISGKLDTIISGQKTANEHLKNIKDESVKTNEKLDKSNGHLEKIEEATKATSEAVGKTNEKLDSVKDSIDSQTKCRDDSTGKYRECTQEDLKKLGDSNAALPTSEIGQQSFALDLFKVNAGYCPADKHLELPTFAGTFSRTYSYQELCNETAWFGYIVLILAYSFAVAIVLRA</sequence>
<feature type="compositionally biased region" description="Gly residues" evidence="1">
    <location>
        <begin position="290"/>
        <end position="306"/>
    </location>
</feature>
<feature type="transmembrane region" description="Helical" evidence="2">
    <location>
        <begin position="485"/>
        <end position="503"/>
    </location>
</feature>
<dbReference type="Proteomes" id="UP000316981">
    <property type="component" value="Unassembled WGS sequence"/>
</dbReference>
<dbReference type="AlphaFoldDB" id="A0A558EPJ6"/>
<gene>
    <name evidence="3" type="ORF">FPV60_21575</name>
</gene>
<name>A0A558EPJ6_9GAMM</name>
<keyword evidence="2" id="KW-0812">Transmembrane</keyword>
<evidence type="ECO:0000313" key="3">
    <source>
        <dbReference type="EMBL" id="TVT75262.1"/>
    </source>
</evidence>
<dbReference type="RefSeq" id="WP_144583964.1">
    <property type="nucleotide sequence ID" value="NZ_VMTP01000126.1"/>
</dbReference>
<feature type="region of interest" description="Disordered" evidence="1">
    <location>
        <begin position="269"/>
        <end position="306"/>
    </location>
</feature>
<protein>
    <recommendedName>
        <fullName evidence="5">Methyl-accepting chemotaxis protein</fullName>
    </recommendedName>
</protein>
<dbReference type="EMBL" id="VMTP01000126">
    <property type="protein sequence ID" value="TVT75262.1"/>
    <property type="molecule type" value="Genomic_DNA"/>
</dbReference>
<proteinExistence type="predicted"/>
<feature type="compositionally biased region" description="Basic and acidic residues" evidence="1">
    <location>
        <begin position="223"/>
        <end position="234"/>
    </location>
</feature>
<evidence type="ECO:0000256" key="2">
    <source>
        <dbReference type="SAM" id="Phobius"/>
    </source>
</evidence>
<comment type="caution">
    <text evidence="3">The sequence shown here is derived from an EMBL/GenBank/DDBJ whole genome shotgun (WGS) entry which is preliminary data.</text>
</comment>
<evidence type="ECO:0008006" key="5">
    <source>
        <dbReference type="Google" id="ProtNLM"/>
    </source>
</evidence>
<accession>A0A558EPJ6</accession>
<organism evidence="3 4">
    <name type="scientific">Acinetobacter colistiniresistens</name>
    <dbReference type="NCBI Taxonomy" id="280145"/>
    <lineage>
        <taxon>Bacteria</taxon>
        <taxon>Pseudomonadati</taxon>
        <taxon>Pseudomonadota</taxon>
        <taxon>Gammaproteobacteria</taxon>
        <taxon>Moraxellales</taxon>
        <taxon>Moraxellaceae</taxon>
        <taxon>Acinetobacter</taxon>
    </lineage>
</organism>